<feature type="region of interest" description="Disordered" evidence="1">
    <location>
        <begin position="250"/>
        <end position="311"/>
    </location>
</feature>
<evidence type="ECO:0000313" key="2">
    <source>
        <dbReference type="EMBL" id="RJT28680.1"/>
    </source>
</evidence>
<sequence>MFISLGLKRDVFVGFSGGNAAPNPDPMGIPPVDLKTENGLLKAFLLLGFEPGPDTTPFGFSMPAIFRASAAFRETVDLPGLNVPMPPAVIGQQPPVIKPGMIQNYMALQANFFQMSLAPLQAKLREARVPFTQGGIPAPEDLRPQLFLVEQYQLASFRGDLARDDLVDSISLSPGGSMTYKVIIKKRTSASNELTSTVLDSQDREAKDNFNKQLKDTADKRSGTNNYDYGFEGSFHGEASVEIGGGSADARVHARGSTNEVRQDFAESTTSAIDSQVSETNRSRKQSIETGREDTQTDEQTESVREKTAHNPTAQPVNVGIFLLKEEFVSVLSLVDVEIAYRNGDANQDRQVPLRKLGELLDAVIERPEDRTEIAATIKALLEGIADYQDEIRSIVKPDPSSPLGFSRDAQLRSEYRLLKSDGTLRRTFSVKGIPIRGCERSLRRPNITVELPIAGI</sequence>
<reference evidence="2 3" key="1">
    <citation type="submission" date="2018-09" db="EMBL/GenBank/DDBJ databases">
        <title>Mesorhizobium carmichaelinearum sp. nov. isolated from Carmichaelinea spp. root nodules in New Zealand.</title>
        <authorList>
            <person name="De Meyer S.E."/>
        </authorList>
    </citation>
    <scope>NUCLEOTIDE SEQUENCE [LARGE SCALE GENOMIC DNA]</scope>
    <source>
        <strain evidence="2 3">LMG 28313</strain>
    </source>
</reference>
<feature type="compositionally biased region" description="Basic and acidic residues" evidence="1">
    <location>
        <begin position="205"/>
        <end position="222"/>
    </location>
</feature>
<feature type="compositionally biased region" description="Polar residues" evidence="1">
    <location>
        <begin position="256"/>
        <end position="280"/>
    </location>
</feature>
<dbReference type="EMBL" id="QZXA01000019">
    <property type="protein sequence ID" value="RJT28680.1"/>
    <property type="molecule type" value="Genomic_DNA"/>
</dbReference>
<organism evidence="2 3">
    <name type="scientific">Mesorhizobium jarvisii</name>
    <dbReference type="NCBI Taxonomy" id="1777867"/>
    <lineage>
        <taxon>Bacteria</taxon>
        <taxon>Pseudomonadati</taxon>
        <taxon>Pseudomonadota</taxon>
        <taxon>Alphaproteobacteria</taxon>
        <taxon>Hyphomicrobiales</taxon>
        <taxon>Phyllobacteriaceae</taxon>
        <taxon>Mesorhizobium</taxon>
    </lineage>
</organism>
<gene>
    <name evidence="2" type="ORF">D3242_31330</name>
</gene>
<comment type="caution">
    <text evidence="2">The sequence shown here is derived from an EMBL/GenBank/DDBJ whole genome shotgun (WGS) entry which is preliminary data.</text>
</comment>
<dbReference type="Proteomes" id="UP000275530">
    <property type="component" value="Unassembled WGS sequence"/>
</dbReference>
<feature type="region of interest" description="Disordered" evidence="1">
    <location>
        <begin position="205"/>
        <end position="225"/>
    </location>
</feature>
<name>A0A6M7TGR4_9HYPH</name>
<evidence type="ECO:0000256" key="1">
    <source>
        <dbReference type="SAM" id="MobiDB-lite"/>
    </source>
</evidence>
<keyword evidence="3" id="KW-1185">Reference proteome</keyword>
<dbReference type="AlphaFoldDB" id="A0A6M7TGR4"/>
<proteinExistence type="predicted"/>
<feature type="compositionally biased region" description="Basic and acidic residues" evidence="1">
    <location>
        <begin position="286"/>
        <end position="295"/>
    </location>
</feature>
<protein>
    <submittedName>
        <fullName evidence="2">Uncharacterized protein</fullName>
    </submittedName>
</protein>
<accession>A0A6M7TGR4</accession>
<evidence type="ECO:0000313" key="3">
    <source>
        <dbReference type="Proteomes" id="UP000275530"/>
    </source>
</evidence>